<proteinExistence type="predicted"/>
<organism evidence="3 4">
    <name type="scientific">Modicisalibacter xianhensis</name>
    <dbReference type="NCBI Taxonomy" id="442341"/>
    <lineage>
        <taxon>Bacteria</taxon>
        <taxon>Pseudomonadati</taxon>
        <taxon>Pseudomonadota</taxon>
        <taxon>Gammaproteobacteria</taxon>
        <taxon>Oceanospirillales</taxon>
        <taxon>Halomonadaceae</taxon>
        <taxon>Modicisalibacter</taxon>
    </lineage>
</organism>
<dbReference type="OrthoDB" id="9995151at2"/>
<dbReference type="AlphaFoldDB" id="A0A4R8FIW5"/>
<feature type="compositionally biased region" description="Polar residues" evidence="2">
    <location>
        <begin position="36"/>
        <end position="47"/>
    </location>
</feature>
<dbReference type="Proteomes" id="UP000294489">
    <property type="component" value="Unassembled WGS sequence"/>
</dbReference>
<reference evidence="3 4" key="1">
    <citation type="submission" date="2019-03" db="EMBL/GenBank/DDBJ databases">
        <title>Freshwater and sediment microbial communities from various areas in North America, analyzing microbe dynamics in response to fracking.</title>
        <authorList>
            <person name="Lamendella R."/>
        </authorList>
    </citation>
    <scope>NUCLEOTIDE SEQUENCE [LARGE SCALE GENOMIC DNA]</scope>
    <source>
        <strain evidence="3 4">6_TX</strain>
    </source>
</reference>
<dbReference type="EMBL" id="SOEC01000017">
    <property type="protein sequence ID" value="TDX26066.1"/>
    <property type="molecule type" value="Genomic_DNA"/>
</dbReference>
<dbReference type="PROSITE" id="PS51318">
    <property type="entry name" value="TAT"/>
    <property type="match status" value="1"/>
</dbReference>
<evidence type="ECO:0000256" key="1">
    <source>
        <dbReference type="ARBA" id="ARBA00022729"/>
    </source>
</evidence>
<dbReference type="InterPro" id="IPR006311">
    <property type="entry name" value="TAT_signal"/>
</dbReference>
<dbReference type="InterPro" id="IPR019546">
    <property type="entry name" value="TAT_signal_bac_arc"/>
</dbReference>
<evidence type="ECO:0000313" key="3">
    <source>
        <dbReference type="EMBL" id="TDX26066.1"/>
    </source>
</evidence>
<feature type="region of interest" description="Disordered" evidence="2">
    <location>
        <begin position="35"/>
        <end position="57"/>
    </location>
</feature>
<dbReference type="RefSeq" id="WP_134019600.1">
    <property type="nucleotide sequence ID" value="NZ_SOEC01000017.1"/>
</dbReference>
<name>A0A4R8FIW5_9GAMM</name>
<evidence type="ECO:0000256" key="2">
    <source>
        <dbReference type="SAM" id="MobiDB-lite"/>
    </source>
</evidence>
<gene>
    <name evidence="3" type="ORF">DFO67_11750</name>
</gene>
<sequence>MRLPQKDLLPPPPLSRRHFLGLLGMGGVTLVGPFTASANISRPSDSSQGDKPRNINGWLLRESDI</sequence>
<protein>
    <submittedName>
        <fullName evidence="3">Secreted protein</fullName>
    </submittedName>
</protein>
<evidence type="ECO:0000313" key="4">
    <source>
        <dbReference type="Proteomes" id="UP000294489"/>
    </source>
</evidence>
<dbReference type="NCBIfam" id="TIGR01409">
    <property type="entry name" value="TAT_signal_seq"/>
    <property type="match status" value="1"/>
</dbReference>
<comment type="caution">
    <text evidence="3">The sequence shown here is derived from an EMBL/GenBank/DDBJ whole genome shotgun (WGS) entry which is preliminary data.</text>
</comment>
<keyword evidence="1" id="KW-0732">Signal</keyword>
<accession>A0A4R8FIW5</accession>